<feature type="domain" description="Aminopeptidase N-like N-terminal" evidence="2">
    <location>
        <begin position="151"/>
        <end position="200"/>
    </location>
</feature>
<dbReference type="GO" id="GO:0006508">
    <property type="term" value="P:proteolysis"/>
    <property type="evidence" value="ECO:0007669"/>
    <property type="project" value="TreeGrafter"/>
</dbReference>
<reference evidence="3 4" key="1">
    <citation type="submission" date="2013-11" db="EMBL/GenBank/DDBJ databases">
        <title>Draft genome of the bovine lungworm Dictyocaulus viviparus.</title>
        <authorList>
            <person name="Mitreva M."/>
        </authorList>
    </citation>
    <scope>NUCLEOTIDE SEQUENCE [LARGE SCALE GENOMIC DNA]</scope>
    <source>
        <strain evidence="3 4">HannoverDv2000</strain>
    </source>
</reference>
<evidence type="ECO:0000259" key="2">
    <source>
        <dbReference type="Pfam" id="PF17900"/>
    </source>
</evidence>
<dbReference type="GO" id="GO:0070006">
    <property type="term" value="F:metalloaminopeptidase activity"/>
    <property type="evidence" value="ECO:0007669"/>
    <property type="project" value="TreeGrafter"/>
</dbReference>
<evidence type="ECO:0000313" key="3">
    <source>
        <dbReference type="EMBL" id="KJH48561.1"/>
    </source>
</evidence>
<evidence type="ECO:0000256" key="1">
    <source>
        <dbReference type="SAM" id="Phobius"/>
    </source>
</evidence>
<dbReference type="GO" id="GO:0008270">
    <property type="term" value="F:zinc ion binding"/>
    <property type="evidence" value="ECO:0007669"/>
    <property type="project" value="TreeGrafter"/>
</dbReference>
<dbReference type="PANTHER" id="PTHR11533">
    <property type="entry name" value="PROTEASE M1 ZINC METALLOPROTEASE"/>
    <property type="match status" value="1"/>
</dbReference>
<dbReference type="GO" id="GO:0043171">
    <property type="term" value="P:peptide catabolic process"/>
    <property type="evidence" value="ECO:0007669"/>
    <property type="project" value="TreeGrafter"/>
</dbReference>
<feature type="domain" description="Aminopeptidase N-like N-terminal" evidence="2">
    <location>
        <begin position="7"/>
        <end position="128"/>
    </location>
</feature>
<dbReference type="OrthoDB" id="5834318at2759"/>
<gene>
    <name evidence="3" type="ORF">DICVIV_05305</name>
</gene>
<dbReference type="GO" id="GO:0005615">
    <property type="term" value="C:extracellular space"/>
    <property type="evidence" value="ECO:0007669"/>
    <property type="project" value="TreeGrafter"/>
</dbReference>
<name>A0A0D8Y1U0_DICVI</name>
<accession>A0A0D8Y1U0</accession>
<dbReference type="InterPro" id="IPR042097">
    <property type="entry name" value="Aminopeptidase_N-like_N_sf"/>
</dbReference>
<organism evidence="3 4">
    <name type="scientific">Dictyocaulus viviparus</name>
    <name type="common">Bovine lungworm</name>
    <dbReference type="NCBI Taxonomy" id="29172"/>
    <lineage>
        <taxon>Eukaryota</taxon>
        <taxon>Metazoa</taxon>
        <taxon>Ecdysozoa</taxon>
        <taxon>Nematoda</taxon>
        <taxon>Chromadorea</taxon>
        <taxon>Rhabditida</taxon>
        <taxon>Rhabditina</taxon>
        <taxon>Rhabditomorpha</taxon>
        <taxon>Strongyloidea</taxon>
        <taxon>Metastrongylidae</taxon>
        <taxon>Dictyocaulus</taxon>
    </lineage>
</organism>
<dbReference type="Gene3D" id="2.60.40.1730">
    <property type="entry name" value="tricorn interacting facor f3 domain"/>
    <property type="match status" value="1"/>
</dbReference>
<dbReference type="GO" id="GO:0042277">
    <property type="term" value="F:peptide binding"/>
    <property type="evidence" value="ECO:0007669"/>
    <property type="project" value="TreeGrafter"/>
</dbReference>
<evidence type="ECO:0000313" key="4">
    <source>
        <dbReference type="Proteomes" id="UP000053766"/>
    </source>
</evidence>
<sequence>MRDISVKYDLILKTYLLFYVSFSSDKNLTFDANVEITIKVIKPTKKIVLNMLNIKLNSLECNKILITGIKAVKIKEVVKYSSLKKISVVLLERLNRNDMINLKMICIGVIGDTLDGLYQTTYTGKDGKLNVRMRIKRFSYFSINCFSSGLLLVTQFQPAYARRMVPCFDEPMFKANLTVGVIHPEGTTALSNGIEISEKPIKIYRVWSSPDLVITTQYALQAGIAAHDFFEKYFVIGFSLEKQGKLLRQT</sequence>
<dbReference type="EMBL" id="KN716263">
    <property type="protein sequence ID" value="KJH48561.1"/>
    <property type="molecule type" value="Genomic_DNA"/>
</dbReference>
<dbReference type="SUPFAM" id="SSF63737">
    <property type="entry name" value="Leukotriene A4 hydrolase N-terminal domain"/>
    <property type="match status" value="1"/>
</dbReference>
<keyword evidence="1" id="KW-1133">Transmembrane helix</keyword>
<proteinExistence type="predicted"/>
<dbReference type="InterPro" id="IPR050344">
    <property type="entry name" value="Peptidase_M1_aminopeptidases"/>
</dbReference>
<keyword evidence="4" id="KW-1185">Reference proteome</keyword>
<reference evidence="4" key="2">
    <citation type="journal article" date="2016" name="Sci. Rep.">
        <title>Dictyocaulus viviparus genome, variome and transcriptome elucidate lungworm biology and support future intervention.</title>
        <authorList>
            <person name="McNulty S.N."/>
            <person name="Strube C."/>
            <person name="Rosa B.A."/>
            <person name="Martin J.C."/>
            <person name="Tyagi R."/>
            <person name="Choi Y.J."/>
            <person name="Wang Q."/>
            <person name="Hallsworth Pepin K."/>
            <person name="Zhang X."/>
            <person name="Ozersky P."/>
            <person name="Wilson R.K."/>
            <person name="Sternberg P.W."/>
            <person name="Gasser R.B."/>
            <person name="Mitreva M."/>
        </authorList>
    </citation>
    <scope>NUCLEOTIDE SEQUENCE [LARGE SCALE GENOMIC DNA]</scope>
    <source>
        <strain evidence="4">HannoverDv2000</strain>
    </source>
</reference>
<dbReference type="PANTHER" id="PTHR11533:SF301">
    <property type="entry name" value="AMINOPEPTIDASE"/>
    <property type="match status" value="1"/>
</dbReference>
<dbReference type="Pfam" id="PF17900">
    <property type="entry name" value="Peptidase_M1_N"/>
    <property type="match status" value="2"/>
</dbReference>
<dbReference type="GO" id="GO:0016020">
    <property type="term" value="C:membrane"/>
    <property type="evidence" value="ECO:0007669"/>
    <property type="project" value="TreeGrafter"/>
</dbReference>
<dbReference type="STRING" id="29172.A0A0D8Y1U0"/>
<keyword evidence="1" id="KW-0812">Transmembrane</keyword>
<keyword evidence="1" id="KW-0472">Membrane</keyword>
<protein>
    <submittedName>
        <fullName evidence="3">Peptidase family M1</fullName>
    </submittedName>
</protein>
<dbReference type="GO" id="GO:0005737">
    <property type="term" value="C:cytoplasm"/>
    <property type="evidence" value="ECO:0007669"/>
    <property type="project" value="TreeGrafter"/>
</dbReference>
<dbReference type="AlphaFoldDB" id="A0A0D8Y1U0"/>
<dbReference type="InterPro" id="IPR045357">
    <property type="entry name" value="Aminopeptidase_N-like_N"/>
</dbReference>
<dbReference type="Proteomes" id="UP000053766">
    <property type="component" value="Unassembled WGS sequence"/>
</dbReference>
<feature type="transmembrane region" description="Helical" evidence="1">
    <location>
        <begin position="138"/>
        <end position="156"/>
    </location>
</feature>